<dbReference type="CDD" id="cd12148">
    <property type="entry name" value="fungal_TF_MHR"/>
    <property type="match status" value="1"/>
</dbReference>
<comment type="subcellular location">
    <subcellularLocation>
        <location evidence="1">Nucleus</location>
    </subcellularLocation>
</comment>
<dbReference type="SMART" id="SM00906">
    <property type="entry name" value="Fungal_trans"/>
    <property type="match status" value="1"/>
</dbReference>
<feature type="region of interest" description="Disordered" evidence="8">
    <location>
        <begin position="80"/>
        <end position="115"/>
    </location>
</feature>
<dbReference type="AlphaFoldDB" id="A0A1L9RQ02"/>
<dbReference type="Proteomes" id="UP000184383">
    <property type="component" value="Unassembled WGS sequence"/>
</dbReference>
<dbReference type="PROSITE" id="PS50048">
    <property type="entry name" value="ZN2_CY6_FUNGAL_2"/>
    <property type="match status" value="1"/>
</dbReference>
<dbReference type="InterPro" id="IPR007219">
    <property type="entry name" value="XnlR_reg_dom"/>
</dbReference>
<keyword evidence="6" id="KW-0804">Transcription</keyword>
<dbReference type="SMART" id="SM00066">
    <property type="entry name" value="GAL4"/>
    <property type="match status" value="1"/>
</dbReference>
<evidence type="ECO:0000259" key="9">
    <source>
        <dbReference type="PROSITE" id="PS50048"/>
    </source>
</evidence>
<dbReference type="Gene3D" id="4.10.240.10">
    <property type="entry name" value="Zn(2)-C6 fungal-type DNA-binding domain"/>
    <property type="match status" value="1"/>
</dbReference>
<sequence length="660" mass="75180">MHSSRTTTRTNNAQRQTVLACQRCRIRKQKCNRNRPCDNCARSDAVCISNEGVSKRARVNAEYAHTLEKRVRELEGELQQSNLRNGGSIPTAHPESPEQRPHSPTNQPPATTQSYCREGLNHPIAALNPYIAQQRGEYPTFSDHTEHDLIQTYLERVNPRYPSLHQDTFKDWYSSWKDGRILPDEEKWKSFFVNMVFSISLLITPQVSPDEMKLSQTLYSCATSSLGSVLANPDLVLHVQAYLMCTLHALHSPSSQTVLTMISATMRSCAVAELHLASAEPDITDASTALEVQSRRRIFWSAYAIDRLVSWIYHVPCSLADDNIHVELFANINDNELKTWTRSHSNSEIESTPRRTQVSSALHLIRGRRIQSRILSLMMRHDYETQWAHSHNWRLHILDELNQWKNQLQRHSDPSSKGYTSEGWVGMAYNYTVLLLYRPTKSNVRGLVGESCIQACVEIALCFRQYQKNRQTAQLWPGLLSQFGIGITLLYCFWATPPSSRSVVYHSRNVSATIRTCSVILAVFSEHWRQAEVLRDVFDALAESIPFQYSDIDGDTILPDSVTTFIQSKMPEIRSLVVNRDICRMMKEMVSEEYPWEGCPSDDLLGWSADDVHHPPTCYFCVQSQSVIERSALNSPGIWPVHALDNGLLMFPGLFGSAEF</sequence>
<dbReference type="OrthoDB" id="10250282at2759"/>
<feature type="domain" description="Zn(2)-C6 fungal-type" evidence="9">
    <location>
        <begin position="20"/>
        <end position="49"/>
    </location>
</feature>
<dbReference type="PROSITE" id="PS00463">
    <property type="entry name" value="ZN2_CY6_FUNGAL_1"/>
    <property type="match status" value="1"/>
</dbReference>
<evidence type="ECO:0000256" key="5">
    <source>
        <dbReference type="ARBA" id="ARBA00023125"/>
    </source>
</evidence>
<dbReference type="GO" id="GO:0000981">
    <property type="term" value="F:DNA-binding transcription factor activity, RNA polymerase II-specific"/>
    <property type="evidence" value="ECO:0007669"/>
    <property type="project" value="InterPro"/>
</dbReference>
<dbReference type="GeneID" id="63747744"/>
<evidence type="ECO:0000313" key="11">
    <source>
        <dbReference type="Proteomes" id="UP000184383"/>
    </source>
</evidence>
<evidence type="ECO:0000256" key="1">
    <source>
        <dbReference type="ARBA" id="ARBA00004123"/>
    </source>
</evidence>
<dbReference type="Pfam" id="PF04082">
    <property type="entry name" value="Fungal_trans"/>
    <property type="match status" value="1"/>
</dbReference>
<dbReference type="PANTHER" id="PTHR47782:SF12">
    <property type="entry name" value="ZN(II)2CYS6 TRANSCRIPTION FACTOR (EUROFUNG)"/>
    <property type="match status" value="1"/>
</dbReference>
<evidence type="ECO:0000256" key="6">
    <source>
        <dbReference type="ARBA" id="ARBA00023163"/>
    </source>
</evidence>
<dbReference type="GO" id="GO:0008270">
    <property type="term" value="F:zinc ion binding"/>
    <property type="evidence" value="ECO:0007669"/>
    <property type="project" value="InterPro"/>
</dbReference>
<dbReference type="VEuPathDB" id="FungiDB:ASPWEDRAFT_181958"/>
<keyword evidence="3" id="KW-0862">Zinc</keyword>
<protein>
    <recommendedName>
        <fullName evidence="9">Zn(2)-C6 fungal-type domain-containing protein</fullName>
    </recommendedName>
</protein>
<gene>
    <name evidence="10" type="ORF">ASPWEDRAFT_181958</name>
</gene>
<keyword evidence="5" id="KW-0238">DNA-binding</keyword>
<reference evidence="11" key="1">
    <citation type="journal article" date="2017" name="Genome Biol.">
        <title>Comparative genomics reveals high biological diversity and specific adaptations in the industrially and medically important fungal genus Aspergillus.</title>
        <authorList>
            <person name="de Vries R.P."/>
            <person name="Riley R."/>
            <person name="Wiebenga A."/>
            <person name="Aguilar-Osorio G."/>
            <person name="Amillis S."/>
            <person name="Uchima C.A."/>
            <person name="Anderluh G."/>
            <person name="Asadollahi M."/>
            <person name="Askin M."/>
            <person name="Barry K."/>
            <person name="Battaglia E."/>
            <person name="Bayram O."/>
            <person name="Benocci T."/>
            <person name="Braus-Stromeyer S.A."/>
            <person name="Caldana C."/>
            <person name="Canovas D."/>
            <person name="Cerqueira G.C."/>
            <person name="Chen F."/>
            <person name="Chen W."/>
            <person name="Choi C."/>
            <person name="Clum A."/>
            <person name="Dos Santos R.A."/>
            <person name="Damasio A.R."/>
            <person name="Diallinas G."/>
            <person name="Emri T."/>
            <person name="Fekete E."/>
            <person name="Flipphi M."/>
            <person name="Freyberg S."/>
            <person name="Gallo A."/>
            <person name="Gournas C."/>
            <person name="Habgood R."/>
            <person name="Hainaut M."/>
            <person name="Harispe M.L."/>
            <person name="Henrissat B."/>
            <person name="Hilden K.S."/>
            <person name="Hope R."/>
            <person name="Hossain A."/>
            <person name="Karabika E."/>
            <person name="Karaffa L."/>
            <person name="Karanyi Z."/>
            <person name="Krasevec N."/>
            <person name="Kuo A."/>
            <person name="Kusch H."/>
            <person name="LaButti K."/>
            <person name="Lagendijk E.L."/>
            <person name="Lapidus A."/>
            <person name="Levasseur A."/>
            <person name="Lindquist E."/>
            <person name="Lipzen A."/>
            <person name="Logrieco A.F."/>
            <person name="MacCabe A."/>
            <person name="Maekelae M.R."/>
            <person name="Malavazi I."/>
            <person name="Melin P."/>
            <person name="Meyer V."/>
            <person name="Mielnichuk N."/>
            <person name="Miskei M."/>
            <person name="Molnar A.P."/>
            <person name="Mule G."/>
            <person name="Ngan C.Y."/>
            <person name="Orejas M."/>
            <person name="Orosz E."/>
            <person name="Ouedraogo J.P."/>
            <person name="Overkamp K.M."/>
            <person name="Park H.-S."/>
            <person name="Perrone G."/>
            <person name="Piumi F."/>
            <person name="Punt P.J."/>
            <person name="Ram A.F."/>
            <person name="Ramon A."/>
            <person name="Rauscher S."/>
            <person name="Record E."/>
            <person name="Riano-Pachon D.M."/>
            <person name="Robert V."/>
            <person name="Roehrig J."/>
            <person name="Ruller R."/>
            <person name="Salamov A."/>
            <person name="Salih N.S."/>
            <person name="Samson R.A."/>
            <person name="Sandor E."/>
            <person name="Sanguinetti M."/>
            <person name="Schuetze T."/>
            <person name="Sepcic K."/>
            <person name="Shelest E."/>
            <person name="Sherlock G."/>
            <person name="Sophianopoulou V."/>
            <person name="Squina F.M."/>
            <person name="Sun H."/>
            <person name="Susca A."/>
            <person name="Todd R.B."/>
            <person name="Tsang A."/>
            <person name="Unkles S.E."/>
            <person name="van de Wiele N."/>
            <person name="van Rossen-Uffink D."/>
            <person name="Oliveira J.V."/>
            <person name="Vesth T.C."/>
            <person name="Visser J."/>
            <person name="Yu J.-H."/>
            <person name="Zhou M."/>
            <person name="Andersen M.R."/>
            <person name="Archer D.B."/>
            <person name="Baker S.E."/>
            <person name="Benoit I."/>
            <person name="Brakhage A.A."/>
            <person name="Braus G.H."/>
            <person name="Fischer R."/>
            <person name="Frisvad J.C."/>
            <person name="Goldman G.H."/>
            <person name="Houbraken J."/>
            <person name="Oakley B."/>
            <person name="Pocsi I."/>
            <person name="Scazzocchio C."/>
            <person name="Seiboth B."/>
            <person name="vanKuyk P.A."/>
            <person name="Wortman J."/>
            <person name="Dyer P.S."/>
            <person name="Grigoriev I.V."/>
        </authorList>
    </citation>
    <scope>NUCLEOTIDE SEQUENCE [LARGE SCALE GENOMIC DNA]</scope>
    <source>
        <strain evidence="11">DTO 134E9</strain>
    </source>
</reference>
<dbReference type="RefSeq" id="XP_040690711.1">
    <property type="nucleotide sequence ID" value="XM_040831896.1"/>
</dbReference>
<dbReference type="GO" id="GO:0005634">
    <property type="term" value="C:nucleus"/>
    <property type="evidence" value="ECO:0007669"/>
    <property type="project" value="UniProtKB-SubCell"/>
</dbReference>
<dbReference type="InterPro" id="IPR001138">
    <property type="entry name" value="Zn2Cys6_DnaBD"/>
</dbReference>
<keyword evidence="2" id="KW-0479">Metal-binding</keyword>
<organism evidence="10 11">
    <name type="scientific">Aspergillus wentii DTO 134E9</name>
    <dbReference type="NCBI Taxonomy" id="1073089"/>
    <lineage>
        <taxon>Eukaryota</taxon>
        <taxon>Fungi</taxon>
        <taxon>Dikarya</taxon>
        <taxon>Ascomycota</taxon>
        <taxon>Pezizomycotina</taxon>
        <taxon>Eurotiomycetes</taxon>
        <taxon>Eurotiomycetidae</taxon>
        <taxon>Eurotiales</taxon>
        <taxon>Aspergillaceae</taxon>
        <taxon>Aspergillus</taxon>
        <taxon>Aspergillus subgen. Cremei</taxon>
    </lineage>
</organism>
<evidence type="ECO:0000256" key="2">
    <source>
        <dbReference type="ARBA" id="ARBA00022723"/>
    </source>
</evidence>
<evidence type="ECO:0000256" key="3">
    <source>
        <dbReference type="ARBA" id="ARBA00022833"/>
    </source>
</evidence>
<dbReference type="PANTHER" id="PTHR47782">
    <property type="entry name" value="ZN(II)2CYS6 TRANSCRIPTION FACTOR (EUROFUNG)-RELATED"/>
    <property type="match status" value="1"/>
</dbReference>
<dbReference type="GO" id="GO:0006351">
    <property type="term" value="P:DNA-templated transcription"/>
    <property type="evidence" value="ECO:0007669"/>
    <property type="project" value="InterPro"/>
</dbReference>
<evidence type="ECO:0000256" key="4">
    <source>
        <dbReference type="ARBA" id="ARBA00023015"/>
    </source>
</evidence>
<dbReference type="InterPro" id="IPR036864">
    <property type="entry name" value="Zn2-C6_fun-type_DNA-bd_sf"/>
</dbReference>
<evidence type="ECO:0000256" key="7">
    <source>
        <dbReference type="ARBA" id="ARBA00023242"/>
    </source>
</evidence>
<dbReference type="STRING" id="1073089.A0A1L9RQ02"/>
<evidence type="ECO:0000313" key="10">
    <source>
        <dbReference type="EMBL" id="OJJ37035.1"/>
    </source>
</evidence>
<keyword evidence="7" id="KW-0539">Nucleus</keyword>
<name>A0A1L9RQ02_ASPWE</name>
<dbReference type="EMBL" id="KV878211">
    <property type="protein sequence ID" value="OJJ37035.1"/>
    <property type="molecule type" value="Genomic_DNA"/>
</dbReference>
<dbReference type="InterPro" id="IPR052202">
    <property type="entry name" value="Yeast_MetPath_Reg"/>
</dbReference>
<dbReference type="CDD" id="cd00067">
    <property type="entry name" value="GAL4"/>
    <property type="match status" value="1"/>
</dbReference>
<accession>A0A1L9RQ02</accession>
<dbReference type="GO" id="GO:0045944">
    <property type="term" value="P:positive regulation of transcription by RNA polymerase II"/>
    <property type="evidence" value="ECO:0007669"/>
    <property type="project" value="TreeGrafter"/>
</dbReference>
<keyword evidence="11" id="KW-1185">Reference proteome</keyword>
<dbReference type="SUPFAM" id="SSF57701">
    <property type="entry name" value="Zn2/Cys6 DNA-binding domain"/>
    <property type="match status" value="1"/>
</dbReference>
<feature type="compositionally biased region" description="Polar residues" evidence="8">
    <location>
        <begin position="102"/>
        <end position="115"/>
    </location>
</feature>
<keyword evidence="4" id="KW-0805">Transcription regulation</keyword>
<dbReference type="GO" id="GO:0043565">
    <property type="term" value="F:sequence-specific DNA binding"/>
    <property type="evidence" value="ECO:0007669"/>
    <property type="project" value="TreeGrafter"/>
</dbReference>
<evidence type="ECO:0000256" key="8">
    <source>
        <dbReference type="SAM" id="MobiDB-lite"/>
    </source>
</evidence>
<dbReference type="Pfam" id="PF00172">
    <property type="entry name" value="Zn_clus"/>
    <property type="match status" value="1"/>
</dbReference>
<proteinExistence type="predicted"/>